<keyword evidence="2" id="KW-1185">Reference proteome</keyword>
<organism evidence="1 2">
    <name type="scientific">Daphnia magna</name>
    <dbReference type="NCBI Taxonomy" id="35525"/>
    <lineage>
        <taxon>Eukaryota</taxon>
        <taxon>Metazoa</taxon>
        <taxon>Ecdysozoa</taxon>
        <taxon>Arthropoda</taxon>
        <taxon>Crustacea</taxon>
        <taxon>Branchiopoda</taxon>
        <taxon>Diplostraca</taxon>
        <taxon>Cladocera</taxon>
        <taxon>Anomopoda</taxon>
        <taxon>Daphniidae</taxon>
        <taxon>Daphnia</taxon>
    </lineage>
</organism>
<name>A0ABQ9Z1Y7_9CRUS</name>
<reference evidence="1 2" key="1">
    <citation type="journal article" date="2023" name="Nucleic Acids Res.">
        <title>The hologenome of Daphnia magna reveals possible DNA methylation and microbiome-mediated evolution of the host genome.</title>
        <authorList>
            <person name="Chaturvedi A."/>
            <person name="Li X."/>
            <person name="Dhandapani V."/>
            <person name="Marshall H."/>
            <person name="Kissane S."/>
            <person name="Cuenca-Cambronero M."/>
            <person name="Asole G."/>
            <person name="Calvet F."/>
            <person name="Ruiz-Romero M."/>
            <person name="Marangio P."/>
            <person name="Guigo R."/>
            <person name="Rago D."/>
            <person name="Mirbahai L."/>
            <person name="Eastwood N."/>
            <person name="Colbourne J.K."/>
            <person name="Zhou J."/>
            <person name="Mallon E."/>
            <person name="Orsini L."/>
        </authorList>
    </citation>
    <scope>NUCLEOTIDE SEQUENCE [LARGE SCALE GENOMIC DNA]</scope>
    <source>
        <strain evidence="1">LRV0_1</strain>
    </source>
</reference>
<gene>
    <name evidence="1" type="ORF">OUZ56_012071</name>
</gene>
<evidence type="ECO:0000313" key="1">
    <source>
        <dbReference type="EMBL" id="KAK4006916.1"/>
    </source>
</evidence>
<accession>A0ABQ9Z1Y7</accession>
<protein>
    <submittedName>
        <fullName evidence="1">Uncharacterized protein</fullName>
    </submittedName>
</protein>
<comment type="caution">
    <text evidence="1">The sequence shown here is derived from an EMBL/GenBank/DDBJ whole genome shotgun (WGS) entry which is preliminary data.</text>
</comment>
<dbReference type="EMBL" id="JAOYFB010000002">
    <property type="protein sequence ID" value="KAK4006916.1"/>
    <property type="molecule type" value="Genomic_DNA"/>
</dbReference>
<dbReference type="Proteomes" id="UP001234178">
    <property type="component" value="Unassembled WGS sequence"/>
</dbReference>
<evidence type="ECO:0000313" key="2">
    <source>
        <dbReference type="Proteomes" id="UP001234178"/>
    </source>
</evidence>
<proteinExistence type="predicted"/>
<sequence length="247" mass="27478">MFWVKKVFLQGHDGFDIAERLPVKFVSDYFLKIYFRFGGELEMAQKRSGDSSFASFLKESESPKKGKVSSSYGPTDNFQPSVVELKGSSVTNNRKLRVVHIAIGSVGTRYSLYAPLLVVDFVNTNGVFVRGYTFTKSLVRSVPEVLHLDDIVLVRGGLVETILGLVDIGQNNVELNVTRWTSKNFPLKKVVVIKEVVQKAKEDALELVAYFDTIIKDAPADDGKVRELLDWINDVPAVGASSKKVDV</sequence>